<protein>
    <recommendedName>
        <fullName evidence="3">DUF4278 domain-containing protein</fullName>
    </recommendedName>
</protein>
<evidence type="ECO:0000313" key="1">
    <source>
        <dbReference type="EMBL" id="KGF72912.1"/>
    </source>
</evidence>
<keyword evidence="2" id="KW-1185">Reference proteome</keyword>
<name>A0A098TM19_9CYAN</name>
<dbReference type="RefSeq" id="WP_036532599.1">
    <property type="nucleotide sequence ID" value="NZ_JJML01000017.1"/>
</dbReference>
<comment type="caution">
    <text evidence="1">The sequence shown here is derived from an EMBL/GenBank/DDBJ whole genome shotgun (WGS) entry which is preliminary data.</text>
</comment>
<gene>
    <name evidence="1" type="ORF">DO97_04230</name>
</gene>
<proteinExistence type="predicted"/>
<accession>A0A098TM19</accession>
<dbReference type="Proteomes" id="UP000030170">
    <property type="component" value="Unassembled WGS sequence"/>
</dbReference>
<dbReference type="EMBL" id="JJML01000017">
    <property type="protein sequence ID" value="KGF72912.1"/>
    <property type="molecule type" value="Genomic_DNA"/>
</dbReference>
<sequence>MKLMYRGVAYEYTHPTLEITEGEIAGKYRGQPWQRHYLKHIPVPQPTMNLMYRGVAYSKNQLGAGEKQNLVQTTTSQAVAVAKADVVPLIRNRYRLSAELSKVHHMNVQRILEHRLEVARSQGNASLVKMLEAEREYI</sequence>
<evidence type="ECO:0000313" key="2">
    <source>
        <dbReference type="Proteomes" id="UP000030170"/>
    </source>
</evidence>
<dbReference type="InterPro" id="IPR025458">
    <property type="entry name" value="DUF4278"/>
</dbReference>
<evidence type="ECO:0008006" key="3">
    <source>
        <dbReference type="Google" id="ProtNLM"/>
    </source>
</evidence>
<dbReference type="OrthoDB" id="515032at2"/>
<dbReference type="Pfam" id="PF14105">
    <property type="entry name" value="DUF4278"/>
    <property type="match status" value="1"/>
</dbReference>
<dbReference type="AlphaFoldDB" id="A0A098TM19"/>
<reference evidence="1 2" key="1">
    <citation type="journal article" date="2014" name="Mol. Ecol.">
        <title>Evolution of Synechococcus.</title>
        <authorList>
            <person name="Dvorak P."/>
            <person name="Casamatta D."/>
            <person name="Hasler P."/>
            <person name="Poulickova A."/>
            <person name="Ondrej V."/>
            <person name="Sanges R."/>
        </authorList>
    </citation>
    <scope>NUCLEOTIDE SEQUENCE [LARGE SCALE GENOMIC DNA]</scope>
    <source>
        <strain evidence="1 2">CAUP A 1101</strain>
    </source>
</reference>
<organism evidence="1 2">
    <name type="scientific">Neosynechococcus sphagnicola sy1</name>
    <dbReference type="NCBI Taxonomy" id="1497020"/>
    <lineage>
        <taxon>Bacteria</taxon>
        <taxon>Bacillati</taxon>
        <taxon>Cyanobacteriota</taxon>
        <taxon>Cyanophyceae</taxon>
        <taxon>Neosynechococcales</taxon>
        <taxon>Neosynechococcaceae</taxon>
        <taxon>Neosynechococcus</taxon>
    </lineage>
</organism>